<evidence type="ECO:0000313" key="1">
    <source>
        <dbReference type="EMBL" id="EUA87822.1"/>
    </source>
</evidence>
<evidence type="ECO:0000313" key="2">
    <source>
        <dbReference type="Proteomes" id="UP000020681"/>
    </source>
</evidence>
<organism evidence="1 2">
    <name type="scientific">Mycobacterium ulcerans str. Harvey</name>
    <dbReference type="NCBI Taxonomy" id="1299332"/>
    <lineage>
        <taxon>Bacteria</taxon>
        <taxon>Bacillati</taxon>
        <taxon>Actinomycetota</taxon>
        <taxon>Actinomycetes</taxon>
        <taxon>Mycobacteriales</taxon>
        <taxon>Mycobacteriaceae</taxon>
        <taxon>Mycobacterium</taxon>
        <taxon>Mycobacterium ulcerans group</taxon>
    </lineage>
</organism>
<comment type="caution">
    <text evidence="1">The sequence shown here is derived from an EMBL/GenBank/DDBJ whole genome shotgun (WGS) entry which is preliminary data.</text>
</comment>
<reference evidence="1 2" key="1">
    <citation type="submission" date="2014-01" db="EMBL/GenBank/DDBJ databases">
        <authorList>
            <person name="Dobos K."/>
            <person name="Lenaerts A."/>
            <person name="Ordway D."/>
            <person name="DeGroote M.A."/>
            <person name="Parker T."/>
            <person name="Sizemore C."/>
            <person name="Tallon L.J."/>
            <person name="Sadzewicz L.K."/>
            <person name="Sengamalay N."/>
            <person name="Fraser C.M."/>
            <person name="Hine E."/>
            <person name="Shefchek K.A."/>
            <person name="Das S.P."/>
            <person name="Tettelin H."/>
        </authorList>
    </citation>
    <scope>NUCLEOTIDE SEQUENCE [LARGE SCALE GENOMIC DNA]</scope>
    <source>
        <strain evidence="1 2">Harvey</strain>
    </source>
</reference>
<name>A0ABP3AD33_MYCUL</name>
<protein>
    <submittedName>
        <fullName evidence="1">Uncharacterized protein</fullName>
    </submittedName>
</protein>
<proteinExistence type="predicted"/>
<keyword evidence="2" id="KW-1185">Reference proteome</keyword>
<dbReference type="Proteomes" id="UP000020681">
    <property type="component" value="Unassembled WGS sequence"/>
</dbReference>
<accession>A0ABP3AD33</accession>
<sequence>MLETIESGLPAFRQTPNYDAARDIIFFGTSVARPVSTLARLRTPE</sequence>
<dbReference type="EMBL" id="JAOL01000154">
    <property type="protein sequence ID" value="EUA87822.1"/>
    <property type="molecule type" value="Genomic_DNA"/>
</dbReference>
<gene>
    <name evidence="1" type="ORF">I551_5710</name>
</gene>